<evidence type="ECO:0000256" key="2">
    <source>
        <dbReference type="ARBA" id="ARBA00022475"/>
    </source>
</evidence>
<evidence type="ECO:0000313" key="8">
    <source>
        <dbReference type="EMBL" id="AQQ07281.1"/>
    </source>
</evidence>
<dbReference type="Proteomes" id="UP000188174">
    <property type="component" value="Chromosome"/>
</dbReference>
<dbReference type="CDD" id="cd06581">
    <property type="entry name" value="TM_PBP1_LivM_like"/>
    <property type="match status" value="1"/>
</dbReference>
<feature type="transmembrane region" description="Helical" evidence="7">
    <location>
        <begin position="66"/>
        <end position="88"/>
    </location>
</feature>
<keyword evidence="5 7" id="KW-0472">Membrane</keyword>
<feature type="transmembrane region" description="Helical" evidence="7">
    <location>
        <begin position="7"/>
        <end position="25"/>
    </location>
</feature>
<evidence type="ECO:0000256" key="6">
    <source>
        <dbReference type="SAM" id="MobiDB-lite"/>
    </source>
</evidence>
<feature type="transmembrane region" description="Helical" evidence="7">
    <location>
        <begin position="31"/>
        <end position="54"/>
    </location>
</feature>
<reference evidence="8 9" key="1">
    <citation type="submission" date="2017-02" db="EMBL/GenBank/DDBJ databases">
        <authorList>
            <person name="Jeong S."/>
        </authorList>
    </citation>
    <scope>NUCLEOTIDE SEQUENCE [LARGE SCALE GENOMIC DNA]</scope>
    <source>
        <strain evidence="8 9">RMAR6-6</strain>
    </source>
</reference>
<dbReference type="EMBL" id="CP019630">
    <property type="protein sequence ID" value="AQQ07281.1"/>
    <property type="molecule type" value="Genomic_DNA"/>
</dbReference>
<feature type="transmembrane region" description="Helical" evidence="7">
    <location>
        <begin position="94"/>
        <end position="111"/>
    </location>
</feature>
<evidence type="ECO:0000256" key="4">
    <source>
        <dbReference type="ARBA" id="ARBA00022989"/>
    </source>
</evidence>
<sequence length="327" mass="34882">MLVAPHVLALFTIINLTTAIALALLGLSLGLVWGSGGILCFGQTAFFGLGAYVYAVTAQNFGDTTLATLFAIAAGAAFAGLLGYFMFWGRISDVYLGVTTLTVTLILFNLFRRTSGPEYRIGNALLGGFNGTSAPPLHMPWDTGAMLLPQDVFYVAMGALILAYVGCALLVRSHFGRVCAAIRENETRAELLGYDSRLYKLGLFAVGGGLAGLAGMLIANGIGRVTPDLFNLSYAAQAIIWVIVGGRGTLLGPIFGAFAVFWLTSWLGTQSMFNSNIVLGLVLIVFVLLLPRGVVPTLQKLARGSQRQTKRERARGRRRPRASVPAE</sequence>
<keyword evidence="4 7" id="KW-1133">Transmembrane helix</keyword>
<evidence type="ECO:0000256" key="7">
    <source>
        <dbReference type="SAM" id="Phobius"/>
    </source>
</evidence>
<evidence type="ECO:0000313" key="9">
    <source>
        <dbReference type="Proteomes" id="UP000188174"/>
    </source>
</evidence>
<gene>
    <name evidence="8" type="ORF">B0E33_10040</name>
</gene>
<evidence type="ECO:0000256" key="5">
    <source>
        <dbReference type="ARBA" id="ARBA00023136"/>
    </source>
</evidence>
<dbReference type="Pfam" id="PF02653">
    <property type="entry name" value="BPD_transp_2"/>
    <property type="match status" value="1"/>
</dbReference>
<comment type="subcellular location">
    <subcellularLocation>
        <location evidence="1">Cell membrane</location>
        <topology evidence="1">Multi-pass membrane protein</topology>
    </subcellularLocation>
</comment>
<dbReference type="InterPro" id="IPR043428">
    <property type="entry name" value="LivM-like"/>
</dbReference>
<dbReference type="InterPro" id="IPR001851">
    <property type="entry name" value="ABC_transp_permease"/>
</dbReference>
<keyword evidence="2" id="KW-1003">Cell membrane</keyword>
<feature type="compositionally biased region" description="Basic residues" evidence="6">
    <location>
        <begin position="308"/>
        <end position="321"/>
    </location>
</feature>
<feature type="transmembrane region" description="Helical" evidence="7">
    <location>
        <begin position="239"/>
        <end position="264"/>
    </location>
</feature>
<protein>
    <recommendedName>
        <fullName evidence="10">Amino acid/amide ABC transporter membrane protein 2 (HAAT family)</fullName>
    </recommendedName>
</protein>
<dbReference type="PANTHER" id="PTHR30482">
    <property type="entry name" value="HIGH-AFFINITY BRANCHED-CHAIN AMINO ACID TRANSPORT SYSTEM PERMEASE"/>
    <property type="match status" value="1"/>
</dbReference>
<evidence type="ECO:0008006" key="10">
    <source>
        <dbReference type="Google" id="ProtNLM"/>
    </source>
</evidence>
<evidence type="ECO:0000256" key="3">
    <source>
        <dbReference type="ARBA" id="ARBA00022692"/>
    </source>
</evidence>
<name>A0ABN4X045_9HYPH</name>
<dbReference type="PANTHER" id="PTHR30482:SF10">
    <property type="entry name" value="HIGH-AFFINITY BRANCHED-CHAIN AMINO ACID TRANSPORT PROTEIN BRAE"/>
    <property type="match status" value="1"/>
</dbReference>
<keyword evidence="9" id="KW-1185">Reference proteome</keyword>
<feature type="transmembrane region" description="Helical" evidence="7">
    <location>
        <begin position="198"/>
        <end position="219"/>
    </location>
</feature>
<organism evidence="8 9">
    <name type="scientific">Roseibium algicola</name>
    <dbReference type="NCBI Taxonomy" id="2857014"/>
    <lineage>
        <taxon>Bacteria</taxon>
        <taxon>Pseudomonadati</taxon>
        <taxon>Pseudomonadota</taxon>
        <taxon>Alphaproteobacteria</taxon>
        <taxon>Hyphomicrobiales</taxon>
        <taxon>Stappiaceae</taxon>
        <taxon>Roseibium</taxon>
    </lineage>
</organism>
<feature type="transmembrane region" description="Helical" evidence="7">
    <location>
        <begin position="276"/>
        <end position="295"/>
    </location>
</feature>
<proteinExistence type="predicted"/>
<feature type="region of interest" description="Disordered" evidence="6">
    <location>
        <begin position="305"/>
        <end position="327"/>
    </location>
</feature>
<keyword evidence="3 7" id="KW-0812">Transmembrane</keyword>
<feature type="transmembrane region" description="Helical" evidence="7">
    <location>
        <begin position="153"/>
        <end position="171"/>
    </location>
</feature>
<feature type="transmembrane region" description="Helical" evidence="7">
    <location>
        <begin position="123"/>
        <end position="141"/>
    </location>
</feature>
<evidence type="ECO:0000256" key="1">
    <source>
        <dbReference type="ARBA" id="ARBA00004651"/>
    </source>
</evidence>
<accession>A0ABN4X045</accession>